<dbReference type="OrthoDB" id="9794370at2"/>
<dbReference type="PROSITE" id="PS01124">
    <property type="entry name" value="HTH_ARAC_FAMILY_2"/>
    <property type="match status" value="1"/>
</dbReference>
<dbReference type="KEGG" id="fsa:C5Q98_00220"/>
<keyword evidence="15" id="KW-1185">Reference proteome</keyword>
<evidence type="ECO:0000256" key="1">
    <source>
        <dbReference type="ARBA" id="ARBA00004496"/>
    </source>
</evidence>
<organism evidence="14 15">
    <name type="scientific">Fastidiosipila sanguinis</name>
    <dbReference type="NCBI Taxonomy" id="236753"/>
    <lineage>
        <taxon>Bacteria</taxon>
        <taxon>Bacillati</taxon>
        <taxon>Bacillota</taxon>
        <taxon>Clostridia</taxon>
        <taxon>Eubacteriales</taxon>
        <taxon>Oscillospiraceae</taxon>
        <taxon>Fastidiosipila</taxon>
    </lineage>
</organism>
<evidence type="ECO:0000256" key="9">
    <source>
        <dbReference type="ARBA" id="ARBA00024867"/>
    </source>
</evidence>
<evidence type="ECO:0000256" key="5">
    <source>
        <dbReference type="ARBA" id="ARBA00023012"/>
    </source>
</evidence>
<dbReference type="AlphaFoldDB" id="A0A2S0KL90"/>
<dbReference type="InterPro" id="IPR011006">
    <property type="entry name" value="CheY-like_superfamily"/>
</dbReference>
<dbReference type="InterPro" id="IPR001789">
    <property type="entry name" value="Sig_transdc_resp-reg_receiver"/>
</dbReference>
<evidence type="ECO:0000256" key="4">
    <source>
        <dbReference type="ARBA" id="ARBA00022553"/>
    </source>
</evidence>
<feature type="modified residue" description="4-aspartylphosphate" evidence="10">
    <location>
        <position position="55"/>
    </location>
</feature>
<dbReference type="GO" id="GO:0005737">
    <property type="term" value="C:cytoplasm"/>
    <property type="evidence" value="ECO:0007669"/>
    <property type="project" value="UniProtKB-SubCell"/>
</dbReference>
<dbReference type="PRINTS" id="PR00032">
    <property type="entry name" value="HTHARAC"/>
</dbReference>
<feature type="domain" description="Response regulatory" evidence="13">
    <location>
        <begin position="3"/>
        <end position="120"/>
    </location>
</feature>
<feature type="coiled-coil region" evidence="11">
    <location>
        <begin position="109"/>
        <end position="140"/>
    </location>
</feature>
<reference evidence="15" key="1">
    <citation type="submission" date="2018-02" db="EMBL/GenBank/DDBJ databases">
        <authorList>
            <person name="Holder M.E."/>
            <person name="Ajami N.J."/>
            <person name="Petrosino J.F."/>
        </authorList>
    </citation>
    <scope>NUCLEOTIDE SEQUENCE [LARGE SCALE GENOMIC DNA]</scope>
    <source>
        <strain evidence="15">CCUG 47711</strain>
    </source>
</reference>
<dbReference type="Proteomes" id="UP000237947">
    <property type="component" value="Chromosome"/>
</dbReference>
<dbReference type="EMBL" id="CP027226">
    <property type="protein sequence ID" value="AVM41749.1"/>
    <property type="molecule type" value="Genomic_DNA"/>
</dbReference>
<dbReference type="Pfam" id="PF12833">
    <property type="entry name" value="HTH_18"/>
    <property type="match status" value="1"/>
</dbReference>
<dbReference type="CDD" id="cd17536">
    <property type="entry name" value="REC_YesN-like"/>
    <property type="match status" value="1"/>
</dbReference>
<keyword evidence="6" id="KW-0805">Transcription regulation</keyword>
<name>A0A2S0KL90_9FIRM</name>
<sequence>MYKYIIVDDEPLIREGVQLLLDWEKLGFELVGTARNGEGGLNLIENHQVDLALIDIRMPKMNGIELIERIRSLNKDCHIIIISAHSEFSYAQQAIKYNVDAYVLVPIDEKVLEKEVIQIKKELDNERIKKQKDLDNSKHRLSEFYKQSMLNIAIEDDELSAELTDNFNSLGREANVLLIKDTLTNPGEDRDEFFNIFAENSPNESGFGLKNDDIYIHIIFDKPDWKILEELGEYRSRLSDKVIELPIALGHKIYRWEDLRYSYEVAKYLLSRSFLFNTSYIPSFKDIIAENTSQKSIDLDDVREYVFFGDKEDIFNLVQIIKNQALSSFPEETEIKYYLLELYIELVKNINFAVDLTQTKNDYLQTKKFEDLLNIFTSDLLKLRSQVQHSEEMSGQLNNSAVSRAIFIIKTNYNSYINLDEVAGKLNYNANYFGRLFKQETGKSFSKYLDDVRLEKSLVYLKQSNNKIYEVARKVGFYNPDSYSSKFKKKYGVSPKDYKF</sequence>
<keyword evidence="3" id="KW-0963">Cytoplasm</keyword>
<keyword evidence="7" id="KW-0238">DNA-binding</keyword>
<evidence type="ECO:0000259" key="12">
    <source>
        <dbReference type="PROSITE" id="PS01124"/>
    </source>
</evidence>
<dbReference type="InterPro" id="IPR020449">
    <property type="entry name" value="Tscrpt_reg_AraC-type_HTH"/>
</dbReference>
<dbReference type="SUPFAM" id="SSF46689">
    <property type="entry name" value="Homeodomain-like"/>
    <property type="match status" value="2"/>
</dbReference>
<dbReference type="PROSITE" id="PS00041">
    <property type="entry name" value="HTH_ARAC_FAMILY_1"/>
    <property type="match status" value="1"/>
</dbReference>
<dbReference type="GO" id="GO:0000160">
    <property type="term" value="P:phosphorelay signal transduction system"/>
    <property type="evidence" value="ECO:0007669"/>
    <property type="project" value="UniProtKB-KW"/>
</dbReference>
<dbReference type="GO" id="GO:0043565">
    <property type="term" value="F:sequence-specific DNA binding"/>
    <property type="evidence" value="ECO:0007669"/>
    <property type="project" value="InterPro"/>
</dbReference>
<dbReference type="PROSITE" id="PS50110">
    <property type="entry name" value="RESPONSE_REGULATORY"/>
    <property type="match status" value="1"/>
</dbReference>
<keyword evidence="4 10" id="KW-0597">Phosphoprotein</keyword>
<dbReference type="InterPro" id="IPR051552">
    <property type="entry name" value="HptR"/>
</dbReference>
<dbReference type="PANTHER" id="PTHR42713">
    <property type="entry name" value="HISTIDINE KINASE-RELATED"/>
    <property type="match status" value="1"/>
</dbReference>
<proteinExistence type="predicted"/>
<dbReference type="SMART" id="SM00342">
    <property type="entry name" value="HTH_ARAC"/>
    <property type="match status" value="1"/>
</dbReference>
<keyword evidence="5" id="KW-0902">Two-component regulatory system</keyword>
<evidence type="ECO:0000259" key="13">
    <source>
        <dbReference type="PROSITE" id="PS50110"/>
    </source>
</evidence>
<evidence type="ECO:0000256" key="11">
    <source>
        <dbReference type="SAM" id="Coils"/>
    </source>
</evidence>
<dbReference type="RefSeq" id="WP_106011737.1">
    <property type="nucleotide sequence ID" value="NZ_CP027226.1"/>
</dbReference>
<comment type="subcellular location">
    <subcellularLocation>
        <location evidence="1">Cytoplasm</location>
    </subcellularLocation>
</comment>
<gene>
    <name evidence="14" type="ORF">C5Q98_00220</name>
</gene>
<dbReference type="PANTHER" id="PTHR42713:SF3">
    <property type="entry name" value="TRANSCRIPTIONAL REGULATORY PROTEIN HPTR"/>
    <property type="match status" value="1"/>
</dbReference>
<dbReference type="InterPro" id="IPR018062">
    <property type="entry name" value="HTH_AraC-typ_CS"/>
</dbReference>
<keyword evidence="8" id="KW-0804">Transcription</keyword>
<evidence type="ECO:0000313" key="14">
    <source>
        <dbReference type="EMBL" id="AVM41749.1"/>
    </source>
</evidence>
<evidence type="ECO:0000256" key="6">
    <source>
        <dbReference type="ARBA" id="ARBA00023015"/>
    </source>
</evidence>
<keyword evidence="11" id="KW-0175">Coiled coil</keyword>
<dbReference type="InterPro" id="IPR018060">
    <property type="entry name" value="HTH_AraC"/>
</dbReference>
<evidence type="ECO:0000256" key="2">
    <source>
        <dbReference type="ARBA" id="ARBA00018672"/>
    </source>
</evidence>
<dbReference type="InterPro" id="IPR009057">
    <property type="entry name" value="Homeodomain-like_sf"/>
</dbReference>
<dbReference type="Pfam" id="PF00072">
    <property type="entry name" value="Response_reg"/>
    <property type="match status" value="1"/>
</dbReference>
<evidence type="ECO:0000256" key="8">
    <source>
        <dbReference type="ARBA" id="ARBA00023163"/>
    </source>
</evidence>
<evidence type="ECO:0000256" key="10">
    <source>
        <dbReference type="PROSITE-ProRule" id="PRU00169"/>
    </source>
</evidence>
<comment type="function">
    <text evidence="9">May play the central regulatory role in sporulation. It may be an element of the effector pathway responsible for the activation of sporulation genes in response to nutritional stress. Spo0A may act in concert with spo0H (a sigma factor) to control the expression of some genes that are critical to the sporulation process.</text>
</comment>
<dbReference type="SUPFAM" id="SSF52172">
    <property type="entry name" value="CheY-like"/>
    <property type="match status" value="1"/>
</dbReference>
<accession>A0A2S0KL90</accession>
<protein>
    <recommendedName>
        <fullName evidence="2">Stage 0 sporulation protein A homolog</fullName>
    </recommendedName>
</protein>
<evidence type="ECO:0000313" key="15">
    <source>
        <dbReference type="Proteomes" id="UP000237947"/>
    </source>
</evidence>
<dbReference type="Gene3D" id="3.40.50.2300">
    <property type="match status" value="1"/>
</dbReference>
<evidence type="ECO:0000256" key="7">
    <source>
        <dbReference type="ARBA" id="ARBA00023125"/>
    </source>
</evidence>
<dbReference type="Gene3D" id="1.10.10.60">
    <property type="entry name" value="Homeodomain-like"/>
    <property type="match status" value="2"/>
</dbReference>
<feature type="domain" description="HTH araC/xylS-type" evidence="12">
    <location>
        <begin position="403"/>
        <end position="500"/>
    </location>
</feature>
<dbReference type="GO" id="GO:0003700">
    <property type="term" value="F:DNA-binding transcription factor activity"/>
    <property type="evidence" value="ECO:0007669"/>
    <property type="project" value="InterPro"/>
</dbReference>
<evidence type="ECO:0000256" key="3">
    <source>
        <dbReference type="ARBA" id="ARBA00022490"/>
    </source>
</evidence>
<dbReference type="SMART" id="SM00448">
    <property type="entry name" value="REC"/>
    <property type="match status" value="1"/>
</dbReference>